<evidence type="ECO:0000256" key="1">
    <source>
        <dbReference type="ARBA" id="ARBA00004322"/>
    </source>
</evidence>
<keyword evidence="9" id="KW-0227">DNA damage</keyword>
<dbReference type="Ensembl" id="ENSMMUT00000080429.1">
    <property type="protein sequence ID" value="ENSMMUP00000064609.1"/>
    <property type="gene ID" value="ENSMMUG00000008346.4"/>
</dbReference>
<dbReference type="Pfam" id="PF02463">
    <property type="entry name" value="SMC_N"/>
    <property type="match status" value="1"/>
</dbReference>
<dbReference type="GO" id="GO:0006310">
    <property type="term" value="P:DNA recombination"/>
    <property type="evidence" value="ECO:0007669"/>
    <property type="project" value="UniProtKB-KW"/>
</dbReference>
<evidence type="ECO:0000256" key="15">
    <source>
        <dbReference type="ARBA" id="ARBA00023172"/>
    </source>
</evidence>
<feature type="domain" description="RecF/RecN/SMC N-terminal" evidence="22">
    <location>
        <begin position="153"/>
        <end position="1138"/>
    </location>
</feature>
<feature type="compositionally biased region" description="Polar residues" evidence="21">
    <location>
        <begin position="105"/>
        <end position="115"/>
    </location>
</feature>
<evidence type="ECO:0000259" key="22">
    <source>
        <dbReference type="Pfam" id="PF02463"/>
    </source>
</evidence>
<evidence type="ECO:0000256" key="5">
    <source>
        <dbReference type="ARBA" id="ARBA00022454"/>
    </source>
</evidence>
<evidence type="ECO:0000256" key="20">
    <source>
        <dbReference type="SAM" id="Coils"/>
    </source>
</evidence>
<evidence type="ECO:0000313" key="24">
    <source>
        <dbReference type="Proteomes" id="UP000006718"/>
    </source>
</evidence>
<evidence type="ECO:0000256" key="17">
    <source>
        <dbReference type="ARBA" id="ARBA00023242"/>
    </source>
</evidence>
<organism evidence="23 24">
    <name type="scientific">Macaca mulatta</name>
    <name type="common">Rhesus macaque</name>
    <dbReference type="NCBI Taxonomy" id="9544"/>
    <lineage>
        <taxon>Eukaryota</taxon>
        <taxon>Metazoa</taxon>
        <taxon>Chordata</taxon>
        <taxon>Craniata</taxon>
        <taxon>Vertebrata</taxon>
        <taxon>Euteleostomi</taxon>
        <taxon>Mammalia</taxon>
        <taxon>Eutheria</taxon>
        <taxon>Euarchontoglires</taxon>
        <taxon>Primates</taxon>
        <taxon>Haplorrhini</taxon>
        <taxon>Catarrhini</taxon>
        <taxon>Cercopithecidae</taxon>
        <taxon>Cercopithecinae</taxon>
        <taxon>Macaca</taxon>
    </lineage>
</organism>
<dbReference type="GO" id="GO:0030915">
    <property type="term" value="C:Smc5-Smc6 complex"/>
    <property type="evidence" value="ECO:0007669"/>
    <property type="project" value="UniProtKB-ARBA"/>
</dbReference>
<dbReference type="GO" id="GO:0000781">
    <property type="term" value="C:chromosome, telomeric region"/>
    <property type="evidence" value="ECO:0007669"/>
    <property type="project" value="UniProtKB-SubCell"/>
</dbReference>
<evidence type="ECO:0000256" key="16">
    <source>
        <dbReference type="ARBA" id="ARBA00023204"/>
    </source>
</evidence>
<keyword evidence="5" id="KW-0158">Chromosome</keyword>
<feature type="coiled-coil region" evidence="20">
    <location>
        <begin position="336"/>
        <end position="534"/>
    </location>
</feature>
<dbReference type="GO" id="GO:0006302">
    <property type="term" value="P:double-strand break repair"/>
    <property type="evidence" value="ECO:0007669"/>
    <property type="project" value="InterPro"/>
</dbReference>
<sequence>MLKYTEKKLPLPRPPRSPLSPVCCSALSRALVLRGGEQEALGGPADAPDLNCAGAARDRGSERAGAVRGSSRGSRALGRLGAWAAGRWERKSLWGAEKARMATPSKKTSTPSPQASKRALPRDPSSEVPSKRKNPAPQLPLVQSSGPFVEGSIVRISMENFLTYDICEVSPGPHLNMIIGANGTGKSSIVCAICLGLAGKPAFMGRADKVGFFVKRGCSRGMVEIELFRASGNLVITREIDVAKNQSFWFINKKSTTQKVVEEQVAALNIQVGNLCQFLPQDKVGEFAKLSKIELLEATEKSIGPPEMHRYHCELKNFREKEKQLETSCKEKTEYLQKMVQRNERYKQDVERFYERKRHLDLIEMLEAKRPWVEYENVRQEYEEVKLVRDRVKEEVRKLKEGQIPITRRIEEMENERHNLEARIKEKATDIKEASQKCKQKQDVIERKDKHIEEIQQALTVKQNEELDRQRRISNTRKMIEDLQNELKTTENCENLQPQIDAITNDLRRIQDEKALCEGEIIDKRRERETLEKEKKSVDDHIVRFDNLMNQKEDKLRQRFRDTYDAVLWLRSNRDKFKQRVCEPIMLTINMKDNKNAKYIENHIPSNDLRAFVFESQEDMEVFLKEVRDNKKLRVNAVIAPKSSYADKAPSRSLNELKQYGFFSYLRELFDAPDPVMSYLCCQYHIHEVPVGTEKTRERIERVIQETRLKQIYTAEEKYVVKTSFYSNKIISSNTSLKVAQFLTVTVDLEQRRHLEEQLKEISRKLQAVDSRLIALRETSKHLEHKDNELRQKKKELLERKTKKRQLEQKISSKLGSLKLMEQDTCNLEEEERKASTKIKEINVQKAKLVTELTNLIKICTSLHIQKVDLILQNTTVISEKNKLESDYMAASSQLRLTEQHFIELDENRQRLLQKCKELMKRARQVCNLGAEQTLPQEYQTVFQDLPNTLDEIDALLTEERSRASCFTGLNPTIVQEYTKREEEIEQLTEELKGKKVELDQYRENISQVKERWLNPLKELVEKINEKFSNFFSSMQCAGEVDLHTENEEDYDKYGIRIRVKFRSSTQLHELTPHHQSGGERSVSTMLYLMALQELNRCPFRVVDEINQGMDPINERRVFEMVVNTACKENTSQYFFITPKLLQNLPYSEKMTVLFVYNGPHMLEPNRWNLKAFQRRRRRITFTQPS</sequence>
<reference evidence="23" key="2">
    <citation type="submission" date="2019-01" db="EMBL/GenBank/DDBJ databases">
        <authorList>
            <person name="Graves T."/>
            <person name="Eichler E.E."/>
            <person name="Wilson R.K."/>
        </authorList>
    </citation>
    <scope>NUCLEOTIDE SEQUENCE [LARGE SCALE GENOMIC DNA]</scope>
    <source>
        <strain evidence="23">17573</strain>
    </source>
</reference>
<dbReference type="InterPro" id="IPR027417">
    <property type="entry name" value="P-loop_NTPase"/>
</dbReference>
<evidence type="ECO:0000256" key="19">
    <source>
        <dbReference type="ARBA" id="ARBA00063114"/>
    </source>
</evidence>
<evidence type="ECO:0000256" key="21">
    <source>
        <dbReference type="SAM" id="MobiDB-lite"/>
    </source>
</evidence>
<comment type="subunit">
    <text evidence="19">Forms a heterodimer with SMC6. Component of the SMC5-SMC6 complex which consists at least of SMC5, SMC6, NSMCE2, NSMCE1, NSMCE4A or EID3 and NSMCE3. Interacts with NSMCE2. Interacts with SLF2; this interaction induces an association of the SLF1-SLF2 complex with the SMC5-SMC6 complex. Interacts with RAD18; this interaction is increased in a SLF1 or SLF2-dependent manner.</text>
</comment>
<evidence type="ECO:0000256" key="18">
    <source>
        <dbReference type="ARBA" id="ARBA00023306"/>
    </source>
</evidence>
<keyword evidence="13" id="KW-0779">Telomere</keyword>
<feature type="region of interest" description="Disordered" evidence="21">
    <location>
        <begin position="39"/>
        <end position="72"/>
    </location>
</feature>
<dbReference type="FunFam" id="3.40.50.300:FF:000793">
    <property type="entry name" value="Structural maintenance of chromosomes protein 5"/>
    <property type="match status" value="1"/>
</dbReference>
<dbReference type="PANTHER" id="PTHR45916:SF1">
    <property type="entry name" value="STRUCTURAL MAINTENANCE OF CHROMOSOMES PROTEIN 5"/>
    <property type="match status" value="1"/>
</dbReference>
<keyword evidence="10" id="KW-0498">Mitosis</keyword>
<reference evidence="23" key="3">
    <citation type="submission" date="2025-08" db="UniProtKB">
        <authorList>
            <consortium name="Ensembl"/>
        </authorList>
    </citation>
    <scope>IDENTIFICATION</scope>
    <source>
        <strain evidence="23">17573</strain>
    </source>
</reference>
<evidence type="ECO:0000313" key="23">
    <source>
        <dbReference type="Ensembl" id="ENSMMUP00000064609.1"/>
    </source>
</evidence>
<reference evidence="24" key="1">
    <citation type="journal article" date="2007" name="Science">
        <title>Evolutionary and biomedical insights from the rhesus macaque genome.</title>
        <authorList>
            <person name="Gibbs R.A."/>
            <person name="Rogers J."/>
            <person name="Katze M.G."/>
            <person name="Bumgarner R."/>
            <person name="Weinstock G.M."/>
            <person name="Mardis E.R."/>
            <person name="Remington K.A."/>
            <person name="Strausberg R.L."/>
            <person name="Venter J.C."/>
            <person name="Wilson R.K."/>
            <person name="Batzer M.A."/>
            <person name="Bustamante C.D."/>
            <person name="Eichler E.E."/>
            <person name="Hahn M.W."/>
            <person name="Hardison R.C."/>
            <person name="Makova K.D."/>
            <person name="Miller W."/>
            <person name="Milosavljevic A."/>
            <person name="Palermo R.E."/>
            <person name="Siepel A."/>
            <person name="Sikela J.M."/>
            <person name="Attaway T."/>
            <person name="Bell S."/>
            <person name="Bernard K.E."/>
            <person name="Buhay C.J."/>
            <person name="Chandrabose M.N."/>
            <person name="Dao M."/>
            <person name="Davis C."/>
            <person name="Delehaunty K.D."/>
            <person name="Ding Y."/>
            <person name="Dinh H.H."/>
            <person name="Dugan-Rocha S."/>
            <person name="Fulton L.A."/>
            <person name="Gabisi R.A."/>
            <person name="Garner T.T."/>
            <person name="Godfrey J."/>
            <person name="Hawes A.C."/>
            <person name="Hernandez J."/>
            <person name="Hines S."/>
            <person name="Holder M."/>
            <person name="Hume J."/>
            <person name="Jhangiani S.N."/>
            <person name="Joshi V."/>
            <person name="Khan Z.M."/>
            <person name="Kirkness E.F."/>
            <person name="Cree A."/>
            <person name="Fowler R.G."/>
            <person name="Lee S."/>
            <person name="Lewis L.R."/>
            <person name="Li Z."/>
            <person name="Liu Y.-S."/>
            <person name="Moore S.M."/>
            <person name="Muzny D."/>
            <person name="Nazareth L.V."/>
            <person name="Ngo D.N."/>
            <person name="Okwuonu G.O."/>
            <person name="Pai G."/>
            <person name="Parker D."/>
            <person name="Paul H.A."/>
            <person name="Pfannkoch C."/>
            <person name="Pohl C.S."/>
            <person name="Rogers Y.-H.C."/>
            <person name="Ruiz S.J."/>
            <person name="Sabo A."/>
            <person name="Santibanez J."/>
            <person name="Schneider B.W."/>
            <person name="Smith S.M."/>
            <person name="Sodergren E."/>
            <person name="Svatek A.F."/>
            <person name="Utterback T.R."/>
            <person name="Vattathil S."/>
            <person name="Warren W."/>
            <person name="White C.S."/>
            <person name="Chinwalla A.T."/>
            <person name="Feng Y."/>
            <person name="Halpern A.L."/>
            <person name="Hillier L.W."/>
            <person name="Huang X."/>
            <person name="Minx P."/>
            <person name="Nelson J.O."/>
            <person name="Pepin K.H."/>
            <person name="Qin X."/>
            <person name="Sutton G.G."/>
            <person name="Venter E."/>
            <person name="Walenz B.P."/>
            <person name="Wallis J.W."/>
            <person name="Worley K.C."/>
            <person name="Yang S.-P."/>
            <person name="Jones S.M."/>
            <person name="Marra M.A."/>
            <person name="Rocchi M."/>
            <person name="Schein J.E."/>
            <person name="Baertsch R."/>
            <person name="Clarke L."/>
            <person name="Csuros M."/>
            <person name="Glasscock J."/>
            <person name="Harris R.A."/>
            <person name="Havlak P."/>
            <person name="Jackson A.R."/>
            <person name="Jiang H."/>
            <person name="Liu Y."/>
            <person name="Messina D.N."/>
            <person name="Shen Y."/>
            <person name="Song H.X.-Z."/>
            <person name="Wylie T."/>
            <person name="Zhang L."/>
            <person name="Birney E."/>
            <person name="Han K."/>
            <person name="Konkel M.K."/>
            <person name="Lee J."/>
            <person name="Smit A.F.A."/>
            <person name="Ullmer B."/>
            <person name="Wang H."/>
            <person name="Xing J."/>
            <person name="Burhans R."/>
            <person name="Cheng Z."/>
            <person name="Karro J.E."/>
            <person name="Ma J."/>
            <person name="Raney B."/>
            <person name="She X."/>
            <person name="Cox M.J."/>
            <person name="Demuth J.P."/>
            <person name="Dumas L.J."/>
            <person name="Han S.-G."/>
            <person name="Hopkins J."/>
            <person name="Karimpour-Fard A."/>
            <person name="Kim Y.H."/>
            <person name="Pollack J.R."/>
            <person name="Vinar T."/>
            <person name="Addo-Quaye C."/>
            <person name="Degenhardt J."/>
            <person name="Denby A."/>
            <person name="Hubisz M.J."/>
            <person name="Indap A."/>
            <person name="Kosiol C."/>
            <person name="Lahn B.T."/>
            <person name="Lawson H.A."/>
            <person name="Marklein A."/>
            <person name="Nielsen R."/>
            <person name="Vallender E.J."/>
            <person name="Clark A.G."/>
            <person name="Ferguson B."/>
            <person name="Hernandez R.D."/>
            <person name="Hirani K."/>
            <person name="Kehrer-Sawatzki H."/>
            <person name="Kolb J."/>
            <person name="Patil S."/>
            <person name="Pu L.-L."/>
            <person name="Ren Y."/>
            <person name="Smith D.G."/>
            <person name="Wheeler D.A."/>
            <person name="Schenck I."/>
            <person name="Ball E.V."/>
            <person name="Chen R."/>
            <person name="Cooper D.N."/>
            <person name="Giardine B."/>
            <person name="Hsu F."/>
            <person name="Kent W.J."/>
            <person name="Lesk A."/>
            <person name="Nelson D.L."/>
            <person name="O'brien W.E."/>
            <person name="Pruefer K."/>
            <person name="Stenson P.D."/>
            <person name="Wallace J.C."/>
            <person name="Ke H."/>
            <person name="Liu X.-M."/>
            <person name="Wang P."/>
            <person name="Xiang A.P."/>
            <person name="Yang F."/>
            <person name="Barber G.P."/>
            <person name="Haussler D."/>
            <person name="Karolchik D."/>
            <person name="Kern A.D."/>
            <person name="Kuhn R.M."/>
            <person name="Smith K.E."/>
            <person name="Zwieg A.S."/>
        </authorList>
    </citation>
    <scope>NUCLEOTIDE SEQUENCE [LARGE SCALE GENOMIC DNA]</scope>
    <source>
        <strain evidence="24">17573</strain>
    </source>
</reference>
<keyword evidence="12" id="KW-0832">Ubl conjugation</keyword>
<dbReference type="FunFam" id="3.40.50.300:FF:001434">
    <property type="entry name" value="Structural maintenance of chromosomes protein 5"/>
    <property type="match status" value="1"/>
</dbReference>
<keyword evidence="15" id="KW-0233">DNA recombination</keyword>
<gene>
    <name evidence="23" type="primary">SMC5</name>
</gene>
<accession>A0A5F7ZJ18</accession>
<evidence type="ECO:0000256" key="7">
    <source>
        <dbReference type="ARBA" id="ARBA00022618"/>
    </source>
</evidence>
<proteinExistence type="inferred from homology"/>
<evidence type="ECO:0000256" key="3">
    <source>
        <dbReference type="ARBA" id="ARBA00010171"/>
    </source>
</evidence>
<keyword evidence="11" id="KW-0067">ATP-binding</keyword>
<feature type="coiled-coil region" evidence="20">
    <location>
        <begin position="752"/>
        <end position="848"/>
    </location>
</feature>
<evidence type="ECO:0000256" key="10">
    <source>
        <dbReference type="ARBA" id="ARBA00022776"/>
    </source>
</evidence>
<keyword evidence="14 20" id="KW-0175">Coiled coil</keyword>
<feature type="coiled-coil region" evidence="20">
    <location>
        <begin position="975"/>
        <end position="1012"/>
    </location>
</feature>
<evidence type="ECO:0000256" key="9">
    <source>
        <dbReference type="ARBA" id="ARBA00022763"/>
    </source>
</evidence>
<name>A0A5F7ZJ18_MACMU</name>
<keyword evidence="8" id="KW-0547">Nucleotide-binding</keyword>
<evidence type="ECO:0000256" key="6">
    <source>
        <dbReference type="ARBA" id="ARBA00022553"/>
    </source>
</evidence>
<evidence type="ECO:0000256" key="13">
    <source>
        <dbReference type="ARBA" id="ARBA00022895"/>
    </source>
</evidence>
<evidence type="ECO:0000256" key="2">
    <source>
        <dbReference type="ARBA" id="ARBA00004574"/>
    </source>
</evidence>
<evidence type="ECO:0000256" key="8">
    <source>
        <dbReference type="ARBA" id="ARBA00022741"/>
    </source>
</evidence>
<dbReference type="Proteomes" id="UP000006718">
    <property type="component" value="Chromosome 15"/>
</dbReference>
<keyword evidence="16" id="KW-0234">DNA repair</keyword>
<comment type="similarity">
    <text evidence="3">Belongs to the SMC family. SMC5 subfamily.</text>
</comment>
<keyword evidence="18" id="KW-0131">Cell cycle</keyword>
<dbReference type="PANTHER" id="PTHR45916">
    <property type="entry name" value="STRUCTURAL MAINTENANCE OF CHROMOSOMES PROTEIN 5"/>
    <property type="match status" value="1"/>
</dbReference>
<dbReference type="SMR" id="A0A5F7ZJ18"/>
<evidence type="ECO:0000256" key="11">
    <source>
        <dbReference type="ARBA" id="ARBA00022840"/>
    </source>
</evidence>
<evidence type="ECO:0000256" key="14">
    <source>
        <dbReference type="ARBA" id="ARBA00023054"/>
    </source>
</evidence>
<dbReference type="GeneTree" id="ENSGT01140000282699"/>
<reference evidence="23" key="4">
    <citation type="submission" date="2025-09" db="UniProtKB">
        <authorList>
            <consortium name="Ensembl"/>
        </authorList>
    </citation>
    <scope>IDENTIFICATION</scope>
    <source>
        <strain evidence="23">17573</strain>
    </source>
</reference>
<dbReference type="SUPFAM" id="SSF52540">
    <property type="entry name" value="P-loop containing nucleoside triphosphate hydrolases"/>
    <property type="match status" value="2"/>
</dbReference>
<comment type="subcellular location">
    <subcellularLocation>
        <location evidence="2">Chromosome</location>
        <location evidence="2">Telomere</location>
    </subcellularLocation>
    <subcellularLocation>
        <location evidence="1">Nucleus</location>
        <location evidence="1">PML body</location>
    </subcellularLocation>
</comment>
<dbReference type="InterPro" id="IPR003395">
    <property type="entry name" value="RecF/RecN/SMC_N"/>
</dbReference>
<dbReference type="Gene3D" id="3.40.50.300">
    <property type="entry name" value="P-loop containing nucleotide triphosphate hydrolases"/>
    <property type="match status" value="2"/>
</dbReference>
<feature type="compositionally biased region" description="Low complexity" evidence="21">
    <location>
        <begin position="63"/>
        <end position="72"/>
    </location>
</feature>
<feature type="region of interest" description="Disordered" evidence="21">
    <location>
        <begin position="94"/>
        <end position="143"/>
    </location>
</feature>
<dbReference type="GO" id="GO:0005524">
    <property type="term" value="F:ATP binding"/>
    <property type="evidence" value="ECO:0007669"/>
    <property type="project" value="UniProtKB-KW"/>
</dbReference>
<keyword evidence="7" id="KW-0132">Cell division</keyword>
<feature type="region of interest" description="Disordered" evidence="21">
    <location>
        <begin position="1"/>
        <end position="20"/>
    </location>
</feature>
<dbReference type="Bgee" id="ENSMMUG00000008346">
    <property type="expression patterns" value="Expressed in spermatocyte and 21 other cell types or tissues"/>
</dbReference>
<evidence type="ECO:0000256" key="12">
    <source>
        <dbReference type="ARBA" id="ARBA00022843"/>
    </source>
</evidence>
<dbReference type="GO" id="GO:0016605">
    <property type="term" value="C:PML body"/>
    <property type="evidence" value="ECO:0007669"/>
    <property type="project" value="UniProtKB-SubCell"/>
</dbReference>
<dbReference type="GO" id="GO:0051301">
    <property type="term" value="P:cell division"/>
    <property type="evidence" value="ECO:0007669"/>
    <property type="project" value="UniProtKB-KW"/>
</dbReference>
<dbReference type="GO" id="GO:0016887">
    <property type="term" value="F:ATP hydrolysis activity"/>
    <property type="evidence" value="ECO:0007669"/>
    <property type="project" value="InterPro"/>
</dbReference>
<dbReference type="VEuPathDB" id="HostDB:ENSMMUG00000008346"/>
<protein>
    <recommendedName>
        <fullName evidence="4">Structural maintenance of chromosomes protein 5</fullName>
    </recommendedName>
</protein>
<keyword evidence="6" id="KW-0597">Phosphoprotein</keyword>
<keyword evidence="24" id="KW-1185">Reference proteome</keyword>
<dbReference type="ExpressionAtlas" id="A0A5F7ZJ18">
    <property type="expression patterns" value="baseline"/>
</dbReference>
<keyword evidence="17" id="KW-0539">Nucleus</keyword>
<evidence type="ECO:0000256" key="4">
    <source>
        <dbReference type="ARBA" id="ARBA00018687"/>
    </source>
</evidence>
<dbReference type="GO" id="GO:0051276">
    <property type="term" value="P:chromosome organization"/>
    <property type="evidence" value="ECO:0007669"/>
    <property type="project" value="UniProtKB-ARBA"/>
</dbReference>
<dbReference type="AlphaFoldDB" id="A0A5F7ZJ18"/>